<feature type="domain" description="DUF7730" evidence="1">
    <location>
        <begin position="64"/>
        <end position="187"/>
    </location>
</feature>
<dbReference type="GeneID" id="27314517"/>
<dbReference type="InterPro" id="IPR056632">
    <property type="entry name" value="DUF7730"/>
</dbReference>
<dbReference type="AlphaFoldDB" id="A0A0D1YMT0"/>
<dbReference type="InParanoid" id="A0A0D1YMT0"/>
<sequence length="311" mass="35704">MPSEAEFINNFAPIGVSGDSKSQITMAPALGLKSNAIQGAESSSCPFCTSNQLCRRHVFNFLDSPTELRVAIYHKALYRDEPINLIKKIPVVSQRHTRSQRLALRHGRRSSDSDSDVLEGRVNQVRRKHIPRTAEDPLAPQVLVLCKQIYHEALPVLYRENSLNLHLELSLLPLTRLRQPTRSLIRHALITIYDHGDVLNGAFNNIFTNGLRYCFGLESLEIITKVPMPRDRAYDLNFHILRWLPKGCKVEVKGNHVPESIKKMIDEQNMLREKLDLHTYYRRQIQTYYMERGQQIEHFVDGIGVGVDNQD</sequence>
<evidence type="ECO:0000313" key="2">
    <source>
        <dbReference type="EMBL" id="KIW02042.1"/>
    </source>
</evidence>
<gene>
    <name evidence="2" type="ORF">PV09_06544</name>
</gene>
<dbReference type="HOGENOM" id="CLU_894883_0_0_1"/>
<dbReference type="STRING" id="253628.A0A0D1YMT0"/>
<dbReference type="OrthoDB" id="2951834at2759"/>
<dbReference type="PANTHER" id="PTHR42085:SF7">
    <property type="entry name" value="F-BOX DOMAIN-CONTAINING PROTEIN"/>
    <property type="match status" value="1"/>
</dbReference>
<proteinExistence type="predicted"/>
<dbReference type="RefSeq" id="XP_016211911.1">
    <property type="nucleotide sequence ID" value="XM_016360199.1"/>
</dbReference>
<keyword evidence="3" id="KW-1185">Reference proteome</keyword>
<dbReference type="PANTHER" id="PTHR42085">
    <property type="entry name" value="F-BOX DOMAIN-CONTAINING PROTEIN"/>
    <property type="match status" value="1"/>
</dbReference>
<organism evidence="2 3">
    <name type="scientific">Verruconis gallopava</name>
    <dbReference type="NCBI Taxonomy" id="253628"/>
    <lineage>
        <taxon>Eukaryota</taxon>
        <taxon>Fungi</taxon>
        <taxon>Dikarya</taxon>
        <taxon>Ascomycota</taxon>
        <taxon>Pezizomycotina</taxon>
        <taxon>Dothideomycetes</taxon>
        <taxon>Pleosporomycetidae</taxon>
        <taxon>Venturiales</taxon>
        <taxon>Sympoventuriaceae</taxon>
        <taxon>Verruconis</taxon>
    </lineage>
</organism>
<dbReference type="InterPro" id="IPR038883">
    <property type="entry name" value="AN11006-like"/>
</dbReference>
<reference evidence="2 3" key="1">
    <citation type="submission" date="2015-01" db="EMBL/GenBank/DDBJ databases">
        <title>The Genome Sequence of Ochroconis gallopava CBS43764.</title>
        <authorList>
            <consortium name="The Broad Institute Genomics Platform"/>
            <person name="Cuomo C."/>
            <person name="de Hoog S."/>
            <person name="Gorbushina A."/>
            <person name="Stielow B."/>
            <person name="Teixiera M."/>
            <person name="Abouelleil A."/>
            <person name="Chapman S.B."/>
            <person name="Priest M."/>
            <person name="Young S.K."/>
            <person name="Wortman J."/>
            <person name="Nusbaum C."/>
            <person name="Birren B."/>
        </authorList>
    </citation>
    <scope>NUCLEOTIDE SEQUENCE [LARGE SCALE GENOMIC DNA]</scope>
    <source>
        <strain evidence="2 3">CBS 43764</strain>
    </source>
</reference>
<dbReference type="Proteomes" id="UP000053259">
    <property type="component" value="Unassembled WGS sequence"/>
</dbReference>
<dbReference type="VEuPathDB" id="FungiDB:PV09_06544"/>
<evidence type="ECO:0000259" key="1">
    <source>
        <dbReference type="Pfam" id="PF24864"/>
    </source>
</evidence>
<protein>
    <recommendedName>
        <fullName evidence="1">DUF7730 domain-containing protein</fullName>
    </recommendedName>
</protein>
<dbReference type="Pfam" id="PF24864">
    <property type="entry name" value="DUF7730"/>
    <property type="match status" value="1"/>
</dbReference>
<accession>A0A0D1YMT0</accession>
<dbReference type="EMBL" id="KN847551">
    <property type="protein sequence ID" value="KIW02042.1"/>
    <property type="molecule type" value="Genomic_DNA"/>
</dbReference>
<evidence type="ECO:0000313" key="3">
    <source>
        <dbReference type="Proteomes" id="UP000053259"/>
    </source>
</evidence>
<name>A0A0D1YMT0_9PEZI</name>